<dbReference type="SMART" id="SM00344">
    <property type="entry name" value="HTH_ASNC"/>
    <property type="match status" value="1"/>
</dbReference>
<dbReference type="SUPFAM" id="SSF46785">
    <property type="entry name" value="Winged helix' DNA-binding domain"/>
    <property type="match status" value="2"/>
</dbReference>
<dbReference type="RefSeq" id="WP_132820972.1">
    <property type="nucleotide sequence ID" value="NZ_SMKI01000398.1"/>
</dbReference>
<evidence type="ECO:0000256" key="1">
    <source>
        <dbReference type="ARBA" id="ARBA00023015"/>
    </source>
</evidence>
<protein>
    <submittedName>
        <fullName evidence="5">AsnC family transcriptional regulator</fullName>
    </submittedName>
</protein>
<evidence type="ECO:0000313" key="6">
    <source>
        <dbReference type="Proteomes" id="UP000295345"/>
    </source>
</evidence>
<keyword evidence="1" id="KW-0805">Transcription regulation</keyword>
<dbReference type="InterPro" id="IPR019888">
    <property type="entry name" value="Tscrpt_reg_AsnC-like"/>
</dbReference>
<dbReference type="EMBL" id="SMKI01000398">
    <property type="protein sequence ID" value="TDC67926.1"/>
    <property type="molecule type" value="Genomic_DNA"/>
</dbReference>
<dbReference type="PRINTS" id="PR00033">
    <property type="entry name" value="HTHASNC"/>
</dbReference>
<dbReference type="PANTHER" id="PTHR30154:SF34">
    <property type="entry name" value="TRANSCRIPTIONAL REGULATOR AZLB"/>
    <property type="match status" value="1"/>
</dbReference>
<dbReference type="GO" id="GO:0005829">
    <property type="term" value="C:cytosol"/>
    <property type="evidence" value="ECO:0007669"/>
    <property type="project" value="TreeGrafter"/>
</dbReference>
<dbReference type="Pfam" id="PF13404">
    <property type="entry name" value="HTH_AsnC-type"/>
    <property type="match status" value="2"/>
</dbReference>
<feature type="domain" description="HTH asnC-type" evidence="4">
    <location>
        <begin position="172"/>
        <end position="232"/>
    </location>
</feature>
<organism evidence="5 6">
    <name type="scientific">Streptomyces hainanensis</name>
    <dbReference type="NCBI Taxonomy" id="402648"/>
    <lineage>
        <taxon>Bacteria</taxon>
        <taxon>Bacillati</taxon>
        <taxon>Actinomycetota</taxon>
        <taxon>Actinomycetes</taxon>
        <taxon>Kitasatosporales</taxon>
        <taxon>Streptomycetaceae</taxon>
        <taxon>Streptomyces</taxon>
    </lineage>
</organism>
<dbReference type="Gene3D" id="1.10.10.10">
    <property type="entry name" value="Winged helix-like DNA-binding domain superfamily/Winged helix DNA-binding domain"/>
    <property type="match status" value="2"/>
</dbReference>
<name>A0A4R4SXB8_9ACTN</name>
<keyword evidence="3" id="KW-0804">Transcription</keyword>
<gene>
    <name evidence="5" type="ORF">E1283_28100</name>
</gene>
<proteinExistence type="predicted"/>
<keyword evidence="2" id="KW-0238">DNA-binding</keyword>
<dbReference type="InterPro" id="IPR019887">
    <property type="entry name" value="Tscrpt_reg_AsnC/Lrp_C"/>
</dbReference>
<reference evidence="5 6" key="1">
    <citation type="submission" date="2019-03" db="EMBL/GenBank/DDBJ databases">
        <title>Draft genome sequences of novel Actinobacteria.</title>
        <authorList>
            <person name="Sahin N."/>
            <person name="Ay H."/>
            <person name="Saygin H."/>
        </authorList>
    </citation>
    <scope>NUCLEOTIDE SEQUENCE [LARGE SCALE GENOMIC DNA]</scope>
    <source>
        <strain evidence="5 6">DSM 41900</strain>
    </source>
</reference>
<dbReference type="InterPro" id="IPR000485">
    <property type="entry name" value="AsnC-type_HTH_dom"/>
</dbReference>
<dbReference type="PROSITE" id="PS50956">
    <property type="entry name" value="HTH_ASNC_2"/>
    <property type="match status" value="1"/>
</dbReference>
<sequence length="326" mass="35005">MEFDTLDRDITQALHFNGRASFTLIAEILGVSDQTVARRYARLRSVGALQVCGMTWPRAVGATLWTVRVGCPPVAAADLAEALARRDDTMWVSLVSGGTEIVLAVRIGEGGSLLDRLPHSRQVTRMSAQCHLHTYFGGPQNMVNKIGTLTPAQIERLATPEPGPPPGPVAGLTDQDRTLLAELRKDGRAPVPELAAATGSAPATVRRRLAELRANGTLYFDVESDWRLFGLGARVCVWLTVPPARLAATGAALAAHPEVAFCTAITGDSNIFASITCTDAASLYSYLTHRIAALPDVQRMEISPSLRVIKGIVPRGPAARSPQDWR</sequence>
<evidence type="ECO:0000256" key="3">
    <source>
        <dbReference type="ARBA" id="ARBA00023163"/>
    </source>
</evidence>
<dbReference type="Gene3D" id="3.30.70.920">
    <property type="match status" value="1"/>
</dbReference>
<dbReference type="OrthoDB" id="3453230at2"/>
<accession>A0A4R4SXB8</accession>
<dbReference type="InterPro" id="IPR036388">
    <property type="entry name" value="WH-like_DNA-bd_sf"/>
</dbReference>
<dbReference type="InterPro" id="IPR011008">
    <property type="entry name" value="Dimeric_a/b-barrel"/>
</dbReference>
<dbReference type="AlphaFoldDB" id="A0A4R4SXB8"/>
<keyword evidence="6" id="KW-1185">Reference proteome</keyword>
<evidence type="ECO:0000313" key="5">
    <source>
        <dbReference type="EMBL" id="TDC67926.1"/>
    </source>
</evidence>
<evidence type="ECO:0000259" key="4">
    <source>
        <dbReference type="PROSITE" id="PS50956"/>
    </source>
</evidence>
<evidence type="ECO:0000256" key="2">
    <source>
        <dbReference type="ARBA" id="ARBA00023125"/>
    </source>
</evidence>
<dbReference type="SUPFAM" id="SSF54909">
    <property type="entry name" value="Dimeric alpha+beta barrel"/>
    <property type="match status" value="1"/>
</dbReference>
<dbReference type="GO" id="GO:0043565">
    <property type="term" value="F:sequence-specific DNA binding"/>
    <property type="evidence" value="ECO:0007669"/>
    <property type="project" value="InterPro"/>
</dbReference>
<dbReference type="Pfam" id="PF01037">
    <property type="entry name" value="AsnC_trans_reg"/>
    <property type="match status" value="1"/>
</dbReference>
<dbReference type="Proteomes" id="UP000295345">
    <property type="component" value="Unassembled WGS sequence"/>
</dbReference>
<dbReference type="GO" id="GO:0043200">
    <property type="term" value="P:response to amino acid"/>
    <property type="evidence" value="ECO:0007669"/>
    <property type="project" value="TreeGrafter"/>
</dbReference>
<dbReference type="InterPro" id="IPR036390">
    <property type="entry name" value="WH_DNA-bd_sf"/>
</dbReference>
<dbReference type="PANTHER" id="PTHR30154">
    <property type="entry name" value="LEUCINE-RESPONSIVE REGULATORY PROTEIN"/>
    <property type="match status" value="1"/>
</dbReference>
<comment type="caution">
    <text evidence="5">The sequence shown here is derived from an EMBL/GenBank/DDBJ whole genome shotgun (WGS) entry which is preliminary data.</text>
</comment>